<keyword evidence="6 12" id="KW-0915">Sodium</keyword>
<evidence type="ECO:0000256" key="10">
    <source>
        <dbReference type="ARBA" id="ARBA00035120"/>
    </source>
</evidence>
<feature type="transmembrane region" description="Helical" evidence="12">
    <location>
        <begin position="46"/>
        <end position="67"/>
    </location>
</feature>
<gene>
    <name evidence="12" type="primary">fluC</name>
    <name evidence="12" type="synonym">crcB</name>
    <name evidence="13" type="ORF">AAV99_01055</name>
</gene>
<evidence type="ECO:0000256" key="8">
    <source>
        <dbReference type="ARBA" id="ARBA00023136"/>
    </source>
</evidence>
<evidence type="ECO:0000256" key="5">
    <source>
        <dbReference type="ARBA" id="ARBA00022989"/>
    </source>
</evidence>
<dbReference type="EMBL" id="LBHU01000001">
    <property type="protein sequence ID" value="KLI64269.1"/>
    <property type="molecule type" value="Genomic_DNA"/>
</dbReference>
<name>A0A0H0XPI4_9SPHN</name>
<keyword evidence="2 12" id="KW-1003">Cell membrane</keyword>
<keyword evidence="3" id="KW-0997">Cell inner membrane</keyword>
<evidence type="ECO:0000256" key="11">
    <source>
        <dbReference type="ARBA" id="ARBA00035585"/>
    </source>
</evidence>
<comment type="function">
    <text evidence="12">Fluoride-specific ion channel. Important for reducing fluoride concentration in the cell, thus reducing its toxicity.</text>
</comment>
<evidence type="ECO:0000256" key="7">
    <source>
        <dbReference type="ARBA" id="ARBA00023065"/>
    </source>
</evidence>
<evidence type="ECO:0000313" key="14">
    <source>
        <dbReference type="Proteomes" id="UP000053455"/>
    </source>
</evidence>
<dbReference type="GO" id="GO:0046872">
    <property type="term" value="F:metal ion binding"/>
    <property type="evidence" value="ECO:0007669"/>
    <property type="project" value="UniProtKB-KW"/>
</dbReference>
<evidence type="ECO:0000256" key="2">
    <source>
        <dbReference type="ARBA" id="ARBA00022475"/>
    </source>
</evidence>
<dbReference type="AlphaFoldDB" id="A0A0H0XPI4"/>
<dbReference type="PANTHER" id="PTHR28259">
    <property type="entry name" value="FLUORIDE EXPORT PROTEIN 1-RELATED"/>
    <property type="match status" value="1"/>
</dbReference>
<dbReference type="Proteomes" id="UP000053455">
    <property type="component" value="Unassembled WGS sequence"/>
</dbReference>
<comment type="activity regulation">
    <text evidence="12">Na(+) is not transported, but it plays an essential structural role and its presence is essential for fluoride channel function.</text>
</comment>
<comment type="catalytic activity">
    <reaction evidence="11">
        <text>fluoride(in) = fluoride(out)</text>
        <dbReference type="Rhea" id="RHEA:76159"/>
        <dbReference type="ChEBI" id="CHEBI:17051"/>
    </reaction>
    <physiologicalReaction direction="left-to-right" evidence="11">
        <dbReference type="Rhea" id="RHEA:76160"/>
    </physiologicalReaction>
</comment>
<proteinExistence type="inferred from homology"/>
<dbReference type="RefSeq" id="WP_047092131.1">
    <property type="nucleotide sequence ID" value="NZ_LBHU01000001.1"/>
</dbReference>
<accession>A0A0H0XPI4</accession>
<keyword evidence="9 12" id="KW-0407">Ion channel</keyword>
<evidence type="ECO:0000256" key="1">
    <source>
        <dbReference type="ARBA" id="ARBA00004651"/>
    </source>
</evidence>
<keyword evidence="8 12" id="KW-0472">Membrane</keyword>
<keyword evidence="14" id="KW-1185">Reference proteome</keyword>
<feature type="transmembrane region" description="Helical" evidence="12">
    <location>
        <begin position="109"/>
        <end position="131"/>
    </location>
</feature>
<feature type="transmembrane region" description="Helical" evidence="12">
    <location>
        <begin position="7"/>
        <end position="26"/>
    </location>
</feature>
<dbReference type="STRING" id="874156.GCA_001021555_01071"/>
<reference evidence="13 14" key="1">
    <citation type="submission" date="2015-04" db="EMBL/GenBank/DDBJ databases">
        <title>The draft genome sequence of Erythrobacter marinus HWDM-33.</title>
        <authorList>
            <person name="Zhuang L."/>
            <person name="Liu Y."/>
            <person name="Shao Z."/>
        </authorList>
    </citation>
    <scope>NUCLEOTIDE SEQUENCE [LARGE SCALE GENOMIC DNA]</scope>
    <source>
        <strain evidence="13 14">HWDM-33</strain>
    </source>
</reference>
<feature type="transmembrane region" description="Helical" evidence="12">
    <location>
        <begin position="79"/>
        <end position="103"/>
    </location>
</feature>
<dbReference type="OrthoDB" id="9806299at2"/>
<dbReference type="GO" id="GO:0005886">
    <property type="term" value="C:plasma membrane"/>
    <property type="evidence" value="ECO:0007669"/>
    <property type="project" value="UniProtKB-SubCell"/>
</dbReference>
<evidence type="ECO:0000256" key="9">
    <source>
        <dbReference type="ARBA" id="ARBA00023303"/>
    </source>
</evidence>
<dbReference type="Pfam" id="PF02537">
    <property type="entry name" value="CRCB"/>
    <property type="match status" value="1"/>
</dbReference>
<evidence type="ECO:0000313" key="13">
    <source>
        <dbReference type="EMBL" id="KLI64269.1"/>
    </source>
</evidence>
<dbReference type="NCBIfam" id="TIGR00494">
    <property type="entry name" value="crcB"/>
    <property type="match status" value="1"/>
</dbReference>
<keyword evidence="12" id="KW-0813">Transport</keyword>
<dbReference type="HAMAP" id="MF_00454">
    <property type="entry name" value="FluC"/>
    <property type="match status" value="1"/>
</dbReference>
<comment type="similarity">
    <text evidence="10 12">Belongs to the fluoride channel Fluc/FEX (TC 1.A.43) family.</text>
</comment>
<protein>
    <recommendedName>
        <fullName evidence="12">Fluoride-specific ion channel FluC</fullName>
    </recommendedName>
</protein>
<feature type="binding site" evidence="12">
    <location>
        <position position="90"/>
    </location>
    <ligand>
        <name>Na(+)</name>
        <dbReference type="ChEBI" id="CHEBI:29101"/>
        <note>structural</note>
    </ligand>
</feature>
<sequence>MSNNSPQLYASLSVALGGGIGALLRYQLGRSITGWLGAPVVSAFPFATLAVNTFGSLLMGILAGWLVRSAPENAEGLRLLLGIGVLGGFTTFSAFSLELAMLIQRGQVGMAAIYLMLSVGLGVTGFIFGLAMTRMFS</sequence>
<dbReference type="GO" id="GO:0062054">
    <property type="term" value="F:fluoride channel activity"/>
    <property type="evidence" value="ECO:0007669"/>
    <property type="project" value="UniProtKB-UniRule"/>
</dbReference>
<evidence type="ECO:0000256" key="4">
    <source>
        <dbReference type="ARBA" id="ARBA00022692"/>
    </source>
</evidence>
<dbReference type="GO" id="GO:0140114">
    <property type="term" value="P:cellular detoxification of fluoride"/>
    <property type="evidence" value="ECO:0007669"/>
    <property type="project" value="UniProtKB-UniRule"/>
</dbReference>
<comment type="subcellular location">
    <subcellularLocation>
        <location evidence="1 12">Cell membrane</location>
        <topology evidence="1 12">Multi-pass membrane protein</topology>
    </subcellularLocation>
</comment>
<keyword evidence="12" id="KW-0479">Metal-binding</keyword>
<dbReference type="PATRIC" id="fig|874156.12.peg.222"/>
<feature type="binding site" evidence="12">
    <location>
        <position position="87"/>
    </location>
    <ligand>
        <name>Na(+)</name>
        <dbReference type="ChEBI" id="CHEBI:29101"/>
        <note>structural</note>
    </ligand>
</feature>
<organism evidence="13 14">
    <name type="scientific">Aurantiacibacter marinus</name>
    <dbReference type="NCBI Taxonomy" id="874156"/>
    <lineage>
        <taxon>Bacteria</taxon>
        <taxon>Pseudomonadati</taxon>
        <taxon>Pseudomonadota</taxon>
        <taxon>Alphaproteobacteria</taxon>
        <taxon>Sphingomonadales</taxon>
        <taxon>Erythrobacteraceae</taxon>
        <taxon>Aurantiacibacter</taxon>
    </lineage>
</organism>
<comment type="caution">
    <text evidence="13">The sequence shown here is derived from an EMBL/GenBank/DDBJ whole genome shotgun (WGS) entry which is preliminary data.</text>
</comment>
<keyword evidence="7 12" id="KW-0406">Ion transport</keyword>
<keyword evidence="5 12" id="KW-1133">Transmembrane helix</keyword>
<evidence type="ECO:0000256" key="12">
    <source>
        <dbReference type="HAMAP-Rule" id="MF_00454"/>
    </source>
</evidence>
<evidence type="ECO:0000256" key="6">
    <source>
        <dbReference type="ARBA" id="ARBA00023053"/>
    </source>
</evidence>
<evidence type="ECO:0000256" key="3">
    <source>
        <dbReference type="ARBA" id="ARBA00022519"/>
    </source>
</evidence>
<dbReference type="PANTHER" id="PTHR28259:SF1">
    <property type="entry name" value="FLUORIDE EXPORT PROTEIN 1-RELATED"/>
    <property type="match status" value="1"/>
</dbReference>
<keyword evidence="4 12" id="KW-0812">Transmembrane</keyword>
<dbReference type="InterPro" id="IPR003691">
    <property type="entry name" value="FluC"/>
</dbReference>